<dbReference type="EMBL" id="VFJE01000050">
    <property type="protein sequence ID" value="TPD71953.1"/>
    <property type="molecule type" value="Genomic_DNA"/>
</dbReference>
<feature type="transmembrane region" description="Helical" evidence="1">
    <location>
        <begin position="292"/>
        <end position="310"/>
    </location>
</feature>
<gene>
    <name evidence="2" type="ORF">FJA49_03465</name>
</gene>
<comment type="caution">
    <text evidence="2">The sequence shown here is derived from an EMBL/GenBank/DDBJ whole genome shotgun (WGS) entry which is preliminary data.</text>
</comment>
<dbReference type="OrthoDB" id="1452530at2"/>
<dbReference type="RefSeq" id="WP_139998890.1">
    <property type="nucleotide sequence ID" value="NZ_VFJE01000050.1"/>
</dbReference>
<dbReference type="Proteomes" id="UP000319175">
    <property type="component" value="Unassembled WGS sequence"/>
</dbReference>
<proteinExistence type="predicted"/>
<feature type="transmembrane region" description="Helical" evidence="1">
    <location>
        <begin position="45"/>
        <end position="62"/>
    </location>
</feature>
<accession>A0A501QH20</accession>
<keyword evidence="1" id="KW-0472">Membrane</keyword>
<evidence type="ECO:0000313" key="3">
    <source>
        <dbReference type="Proteomes" id="UP000319175"/>
    </source>
</evidence>
<keyword evidence="1" id="KW-0812">Transmembrane</keyword>
<protein>
    <submittedName>
        <fullName evidence="2">Uncharacterized protein</fullName>
    </submittedName>
</protein>
<sequence>MSSNSPTNPDNQEIDLSQVSRKLGQAYENFLSWVFRGFLFVKRNIIILAILFIIGAGLGFYLDKEKKGYENKIIVTANFGSINYLYSKVQLLQSKINENDSIYLKNTGISDYKNITEIKIEPIIDIYKFISANEQNFEFVKLLAENDNLNDVIKDDLTSRNYPFHTISFFMKNKVNEESMVNSLMKFFNDNDFYSSLQKESYKNIQMKINQNDSIINQIDRILNNFSKNLKSDKLVYNNENNQLNDVIKTKEGMIQLQGNLRIDLLNLDKTIKENSHVLNIERTKPLKEKKIILFPLLFLGLFLAIRISIKFYKNQALKVKS</sequence>
<reference evidence="2 3" key="2">
    <citation type="submission" date="2019-06" db="EMBL/GenBank/DDBJ databases">
        <authorList>
            <person name="Seo Y."/>
        </authorList>
    </citation>
    <scope>NUCLEOTIDE SEQUENCE [LARGE SCALE GENOMIC DNA]</scope>
    <source>
        <strain evidence="2 3">MaA-Y11</strain>
    </source>
</reference>
<evidence type="ECO:0000313" key="2">
    <source>
        <dbReference type="EMBL" id="TPD71953.1"/>
    </source>
</evidence>
<name>A0A501QH20_9FLAO</name>
<dbReference type="AlphaFoldDB" id="A0A501QH20"/>
<organism evidence="2 3">
    <name type="scientific">Flavobacterium microcysteis</name>
    <dbReference type="NCBI Taxonomy" id="2596891"/>
    <lineage>
        <taxon>Bacteria</taxon>
        <taxon>Pseudomonadati</taxon>
        <taxon>Bacteroidota</taxon>
        <taxon>Flavobacteriia</taxon>
        <taxon>Flavobacteriales</taxon>
        <taxon>Flavobacteriaceae</taxon>
        <taxon>Flavobacterium</taxon>
    </lineage>
</organism>
<keyword evidence="1" id="KW-1133">Transmembrane helix</keyword>
<reference evidence="2 3" key="1">
    <citation type="submission" date="2019-06" db="EMBL/GenBank/DDBJ databases">
        <title>Flavobacterium sp. MaA-Y11 from geoumgang.</title>
        <authorList>
            <person name="Jeong S."/>
        </authorList>
    </citation>
    <scope>NUCLEOTIDE SEQUENCE [LARGE SCALE GENOMIC DNA]</scope>
    <source>
        <strain evidence="2 3">MaA-Y11</strain>
    </source>
</reference>
<evidence type="ECO:0000256" key="1">
    <source>
        <dbReference type="SAM" id="Phobius"/>
    </source>
</evidence>
<keyword evidence="3" id="KW-1185">Reference proteome</keyword>